<gene>
    <name evidence="2" type="ORF">MNR06_05090</name>
</gene>
<proteinExistence type="predicted"/>
<sequence length="189" mass="21442">MVTAKKKPAHLDQNLMGFYLSLSGWLVGLMLSMFHFVFGADLWKQIVLFIICFIGIGASYLFYKRRNFPAVLLQTITMFASVGFSVIFPTAGPMVNLVFIYIAVFPVAMLEVSNATFMFINFAACVLAVLTSELATHNYHSNVNEQIFTALLKFSILSLVFFVVFMMRSVLEHRNNEIYDKFQDEEAGE</sequence>
<dbReference type="InterPro" id="IPR036259">
    <property type="entry name" value="MFS_trans_sf"/>
</dbReference>
<keyword evidence="1" id="KW-0812">Transmembrane</keyword>
<feature type="transmembrane region" description="Helical" evidence="1">
    <location>
        <begin position="117"/>
        <end position="135"/>
    </location>
</feature>
<name>A0ABY4CBN9_9BACT</name>
<reference evidence="2" key="1">
    <citation type="submission" date="2022-03" db="EMBL/GenBank/DDBJ databases">
        <title>Genome Identification and Characterization of new species Bdellovibrio reynosense LBG001 sp. nov. from a Mexico soil sample.</title>
        <authorList>
            <person name="Camilli A."/>
            <person name="Ajao Y."/>
            <person name="Guo X."/>
        </authorList>
    </citation>
    <scope>NUCLEOTIDE SEQUENCE</scope>
    <source>
        <strain evidence="2">LBG001</strain>
    </source>
</reference>
<organism evidence="2 3">
    <name type="scientific">Bdellovibrio reynosensis</name>
    <dbReference type="NCBI Taxonomy" id="2835041"/>
    <lineage>
        <taxon>Bacteria</taxon>
        <taxon>Pseudomonadati</taxon>
        <taxon>Bdellovibrionota</taxon>
        <taxon>Bdellovibrionia</taxon>
        <taxon>Bdellovibrionales</taxon>
        <taxon>Pseudobdellovibrionaceae</taxon>
        <taxon>Bdellovibrio</taxon>
    </lineage>
</organism>
<evidence type="ECO:0000313" key="2">
    <source>
        <dbReference type="EMBL" id="UOF02325.1"/>
    </source>
</evidence>
<evidence type="ECO:0000256" key="1">
    <source>
        <dbReference type="SAM" id="Phobius"/>
    </source>
</evidence>
<feature type="transmembrane region" description="Helical" evidence="1">
    <location>
        <begin position="42"/>
        <end position="63"/>
    </location>
</feature>
<feature type="transmembrane region" description="Helical" evidence="1">
    <location>
        <begin position="15"/>
        <end position="36"/>
    </location>
</feature>
<keyword evidence="3" id="KW-1185">Reference proteome</keyword>
<dbReference type="Proteomes" id="UP000830116">
    <property type="component" value="Chromosome"/>
</dbReference>
<keyword evidence="1" id="KW-0472">Membrane</keyword>
<feature type="transmembrane region" description="Helical" evidence="1">
    <location>
        <begin position="147"/>
        <end position="167"/>
    </location>
</feature>
<dbReference type="SUPFAM" id="SSF103473">
    <property type="entry name" value="MFS general substrate transporter"/>
    <property type="match status" value="1"/>
</dbReference>
<dbReference type="RefSeq" id="WP_243539522.1">
    <property type="nucleotide sequence ID" value="NZ_CP093442.1"/>
</dbReference>
<accession>A0ABY4CBN9</accession>
<dbReference type="EMBL" id="CP093442">
    <property type="protein sequence ID" value="UOF02325.1"/>
    <property type="molecule type" value="Genomic_DNA"/>
</dbReference>
<evidence type="ECO:0000313" key="3">
    <source>
        <dbReference type="Proteomes" id="UP000830116"/>
    </source>
</evidence>
<keyword evidence="1" id="KW-1133">Transmembrane helix</keyword>
<feature type="transmembrane region" description="Helical" evidence="1">
    <location>
        <begin position="94"/>
        <end position="110"/>
    </location>
</feature>
<protein>
    <submittedName>
        <fullName evidence="2">Uncharacterized protein</fullName>
    </submittedName>
</protein>